<evidence type="ECO:0000259" key="2">
    <source>
        <dbReference type="Pfam" id="PF01557"/>
    </source>
</evidence>
<dbReference type="STRING" id="1048983.EL17_01655"/>
<comment type="caution">
    <text evidence="3">The sequence shown here is derived from an EMBL/GenBank/DDBJ whole genome shotgun (WGS) entry which is preliminary data.</text>
</comment>
<keyword evidence="3" id="KW-0413">Isomerase</keyword>
<dbReference type="SUPFAM" id="SSF56529">
    <property type="entry name" value="FAH"/>
    <property type="match status" value="1"/>
</dbReference>
<dbReference type="PANTHER" id="PTHR11820">
    <property type="entry name" value="ACYLPYRUVASE"/>
    <property type="match status" value="1"/>
</dbReference>
<dbReference type="InterPro" id="IPR036663">
    <property type="entry name" value="Fumarylacetoacetase_C_sf"/>
</dbReference>
<dbReference type="AlphaFoldDB" id="A0A074KZ68"/>
<proteinExistence type="predicted"/>
<name>A0A074KZ68_9BACT</name>
<evidence type="ECO:0000313" key="4">
    <source>
        <dbReference type="Proteomes" id="UP000027821"/>
    </source>
</evidence>
<dbReference type="Gene3D" id="3.90.850.10">
    <property type="entry name" value="Fumarylacetoacetase-like, C-terminal domain"/>
    <property type="match status" value="1"/>
</dbReference>
<dbReference type="PANTHER" id="PTHR11820:SF7">
    <property type="entry name" value="ACYLPYRUVASE FAHD1, MITOCHONDRIAL"/>
    <property type="match status" value="1"/>
</dbReference>
<protein>
    <submittedName>
        <fullName evidence="3">2-hydroxyhepta-2,4-diene-1,7-dioate isomerase</fullName>
    </submittedName>
</protein>
<dbReference type="eggNOG" id="COG0179">
    <property type="taxonomic scope" value="Bacteria"/>
</dbReference>
<dbReference type="RefSeq" id="WP_035069967.1">
    <property type="nucleotide sequence ID" value="NZ_JMIH01000013.1"/>
</dbReference>
<evidence type="ECO:0000256" key="1">
    <source>
        <dbReference type="ARBA" id="ARBA00022723"/>
    </source>
</evidence>
<keyword evidence="4" id="KW-1185">Reference proteome</keyword>
<reference evidence="3 4" key="1">
    <citation type="submission" date="2014-04" db="EMBL/GenBank/DDBJ databases">
        <title>Characterization and application of a salt tolerant electro-active bacterium.</title>
        <authorList>
            <person name="Yang L."/>
            <person name="Wei S."/>
            <person name="Tay Q.X.M."/>
        </authorList>
    </citation>
    <scope>NUCLEOTIDE SEQUENCE [LARGE SCALE GENOMIC DNA]</scope>
    <source>
        <strain evidence="3 4">LY1</strain>
    </source>
</reference>
<feature type="domain" description="Fumarylacetoacetase-like C-terminal" evidence="2">
    <location>
        <begin position="2"/>
        <end position="194"/>
    </location>
</feature>
<dbReference type="Pfam" id="PF01557">
    <property type="entry name" value="FAA_hydrolase"/>
    <property type="match status" value="1"/>
</dbReference>
<dbReference type="GO" id="GO:0018773">
    <property type="term" value="F:acetylpyruvate hydrolase activity"/>
    <property type="evidence" value="ECO:0007669"/>
    <property type="project" value="TreeGrafter"/>
</dbReference>
<sequence length="203" mass="23275">MKIIAIGRNYTEHIEELKNEKSAVPVVFLKPDTALLKNNMPFYHPPFSENIHHEVELVLKISKEGKYIKKEFAHRYFEEIGIGIDFTARDLQQQCKEKGLPWEIAKAFNGSAPIGSFLPVSEFKDFKDINFHLDVNGQLRQKGNTSMMLFDFGVIIEYVSQFFTLKKGDLVFTGTPAGVDKINIGDKLEAYIENKKLLDFEIK</sequence>
<evidence type="ECO:0000313" key="3">
    <source>
        <dbReference type="EMBL" id="KEO75271.1"/>
    </source>
</evidence>
<accession>A0A074KZ68</accession>
<dbReference type="GO" id="GO:0046872">
    <property type="term" value="F:metal ion binding"/>
    <property type="evidence" value="ECO:0007669"/>
    <property type="project" value="UniProtKB-KW"/>
</dbReference>
<dbReference type="OrthoDB" id="9805307at2"/>
<gene>
    <name evidence="3" type="ORF">EL17_01655</name>
</gene>
<dbReference type="Proteomes" id="UP000027821">
    <property type="component" value="Unassembled WGS sequence"/>
</dbReference>
<dbReference type="EMBL" id="JMIH01000013">
    <property type="protein sequence ID" value="KEO75271.1"/>
    <property type="molecule type" value="Genomic_DNA"/>
</dbReference>
<keyword evidence="1" id="KW-0479">Metal-binding</keyword>
<dbReference type="GO" id="GO:0016853">
    <property type="term" value="F:isomerase activity"/>
    <property type="evidence" value="ECO:0007669"/>
    <property type="project" value="UniProtKB-KW"/>
</dbReference>
<organism evidence="3 4">
    <name type="scientific">Anditalea andensis</name>
    <dbReference type="NCBI Taxonomy" id="1048983"/>
    <lineage>
        <taxon>Bacteria</taxon>
        <taxon>Pseudomonadati</taxon>
        <taxon>Bacteroidota</taxon>
        <taxon>Cytophagia</taxon>
        <taxon>Cytophagales</taxon>
        <taxon>Cytophagaceae</taxon>
        <taxon>Anditalea</taxon>
    </lineage>
</organism>
<dbReference type="InterPro" id="IPR011234">
    <property type="entry name" value="Fumarylacetoacetase-like_C"/>
</dbReference>